<dbReference type="Proteomes" id="UP000310636">
    <property type="component" value="Unassembled WGS sequence"/>
</dbReference>
<dbReference type="GO" id="GO:0016020">
    <property type="term" value="C:membrane"/>
    <property type="evidence" value="ECO:0007669"/>
    <property type="project" value="GOC"/>
</dbReference>
<sequence>MRKKRVLLLSEGFGTGHTQAAYALSVGLRQLSPHLQARVIELGTFLNPVIGPLILSAYRRTVSKQPKLVGRIYRNYYDKGLTRIKRFALHRLFYNQVSDVVHQLKPDVIVCTHPFPNAVVSRLKRLGLNVPLLTVITDYDAHGTWTNPEVDKYLVSTASVRNKLQARGIEPDRIEVTGIPVHPNFWSPHNRAEILEQFKLSDMPTVLIMGGGWGLLSSDQKLEYMTNYADNVQLIFCLGSNEQSKEKLLADSRFRHPNIKVIGFTKEVSKLMDVSELLVTKPGGMTCTEGMAKGIPMLFYEPIPGQEEENLDYFVTQGFGELMTSTETIDRWFRLIQEPYKADQHRDSLLALRNAEYAPAKCAEAVLRVLERTQVERTQVERT</sequence>
<evidence type="ECO:0000313" key="7">
    <source>
        <dbReference type="Proteomes" id="UP000310636"/>
    </source>
</evidence>
<dbReference type="RefSeq" id="WP_136373851.1">
    <property type="nucleotide sequence ID" value="NZ_SSOB01000069.1"/>
</dbReference>
<proteinExistence type="inferred from homology"/>
<evidence type="ECO:0000313" key="6">
    <source>
        <dbReference type="EMBL" id="THF72834.1"/>
    </source>
</evidence>
<evidence type="ECO:0000256" key="1">
    <source>
        <dbReference type="ARBA" id="ARBA00006962"/>
    </source>
</evidence>
<evidence type="ECO:0000256" key="2">
    <source>
        <dbReference type="ARBA" id="ARBA00022676"/>
    </source>
</evidence>
<organism evidence="6 7">
    <name type="scientific">Cohnella fermenti</name>
    <dbReference type="NCBI Taxonomy" id="2565925"/>
    <lineage>
        <taxon>Bacteria</taxon>
        <taxon>Bacillati</taxon>
        <taxon>Bacillota</taxon>
        <taxon>Bacilli</taxon>
        <taxon>Bacillales</taxon>
        <taxon>Paenibacillaceae</taxon>
        <taxon>Cohnella</taxon>
    </lineage>
</organism>
<evidence type="ECO:0000259" key="5">
    <source>
        <dbReference type="Pfam" id="PF06925"/>
    </source>
</evidence>
<dbReference type="SUPFAM" id="SSF53756">
    <property type="entry name" value="UDP-Glycosyltransferase/glycogen phosphorylase"/>
    <property type="match status" value="1"/>
</dbReference>
<name>A0A4S4BHB6_9BACL</name>
<dbReference type="OrthoDB" id="9815663at2"/>
<dbReference type="Pfam" id="PF06925">
    <property type="entry name" value="MGDG_synth"/>
    <property type="match status" value="1"/>
</dbReference>
<feature type="domain" description="Glycosyl transferase family 1" evidence="4">
    <location>
        <begin position="230"/>
        <end position="317"/>
    </location>
</feature>
<dbReference type="GO" id="GO:0016758">
    <property type="term" value="F:hexosyltransferase activity"/>
    <property type="evidence" value="ECO:0007669"/>
    <property type="project" value="InterPro"/>
</dbReference>
<protein>
    <submittedName>
        <fullName evidence="6">UDP-N-acetylglucosamine--LPS N-acetylglucosamine transferase</fullName>
    </submittedName>
</protein>
<dbReference type="Gene3D" id="3.40.50.2000">
    <property type="entry name" value="Glycogen Phosphorylase B"/>
    <property type="match status" value="2"/>
</dbReference>
<dbReference type="GO" id="GO:0009247">
    <property type="term" value="P:glycolipid biosynthetic process"/>
    <property type="evidence" value="ECO:0007669"/>
    <property type="project" value="InterPro"/>
</dbReference>
<accession>A0A4S4BHB6</accession>
<keyword evidence="2" id="KW-0328">Glycosyltransferase</keyword>
<dbReference type="PANTHER" id="PTHR43025:SF3">
    <property type="entry name" value="MONOGALACTOSYLDIACYLGLYCEROL SYNTHASE 1, CHLOROPLASTIC"/>
    <property type="match status" value="1"/>
</dbReference>
<dbReference type="EMBL" id="SSOB01000069">
    <property type="protein sequence ID" value="THF72834.1"/>
    <property type="molecule type" value="Genomic_DNA"/>
</dbReference>
<keyword evidence="3 6" id="KW-0808">Transferase</keyword>
<dbReference type="InterPro" id="IPR009695">
    <property type="entry name" value="Diacylglyc_glucosyltr_N"/>
</dbReference>
<dbReference type="InterPro" id="IPR050519">
    <property type="entry name" value="Glycosyltransf_28_UgtP"/>
</dbReference>
<evidence type="ECO:0000256" key="3">
    <source>
        <dbReference type="ARBA" id="ARBA00022679"/>
    </source>
</evidence>
<dbReference type="AlphaFoldDB" id="A0A4S4BHB6"/>
<dbReference type="InterPro" id="IPR001296">
    <property type="entry name" value="Glyco_trans_1"/>
</dbReference>
<evidence type="ECO:0000259" key="4">
    <source>
        <dbReference type="Pfam" id="PF00534"/>
    </source>
</evidence>
<feature type="domain" description="Diacylglycerol glucosyltransferase N-terminal" evidence="5">
    <location>
        <begin position="17"/>
        <end position="181"/>
    </location>
</feature>
<gene>
    <name evidence="6" type="ORF">E6C55_31680</name>
</gene>
<keyword evidence="7" id="KW-1185">Reference proteome</keyword>
<reference evidence="6 7" key="1">
    <citation type="submission" date="2019-04" db="EMBL/GenBank/DDBJ databases">
        <title>Cohnella sp. nov. isolated from preserved vegetables.</title>
        <authorList>
            <person name="Lin S.-Y."/>
            <person name="Hung M.-H."/>
            <person name="Young C.-C."/>
        </authorList>
    </citation>
    <scope>NUCLEOTIDE SEQUENCE [LARGE SCALE GENOMIC DNA]</scope>
    <source>
        <strain evidence="6 7">CC-MHH1044</strain>
    </source>
</reference>
<comment type="similarity">
    <text evidence="1">Belongs to the glycosyltransferase 28 family.</text>
</comment>
<dbReference type="PANTHER" id="PTHR43025">
    <property type="entry name" value="MONOGALACTOSYLDIACYLGLYCEROL SYNTHASE"/>
    <property type="match status" value="1"/>
</dbReference>
<comment type="caution">
    <text evidence="6">The sequence shown here is derived from an EMBL/GenBank/DDBJ whole genome shotgun (WGS) entry which is preliminary data.</text>
</comment>
<dbReference type="Pfam" id="PF00534">
    <property type="entry name" value="Glycos_transf_1"/>
    <property type="match status" value="1"/>
</dbReference>